<accession>A0AAW0TSX9</accession>
<proteinExistence type="predicted"/>
<dbReference type="AlphaFoldDB" id="A0AAW0TSX9"/>
<evidence type="ECO:0000313" key="2">
    <source>
        <dbReference type="EMBL" id="KAK8389707.1"/>
    </source>
</evidence>
<reference evidence="2 3" key="1">
    <citation type="submission" date="2023-03" db="EMBL/GenBank/DDBJ databases">
        <title>High-quality genome of Scylla paramamosain provides insights in environmental adaptation.</title>
        <authorList>
            <person name="Zhang L."/>
        </authorList>
    </citation>
    <scope>NUCLEOTIDE SEQUENCE [LARGE SCALE GENOMIC DNA]</scope>
    <source>
        <strain evidence="2">LZ_2023a</strain>
        <tissue evidence="2">Muscle</tissue>
    </source>
</reference>
<name>A0AAW0TSX9_SCYPA</name>
<dbReference type="SUPFAM" id="SSF56349">
    <property type="entry name" value="DNA breaking-rejoining enzymes"/>
    <property type="match status" value="1"/>
</dbReference>
<dbReference type="GO" id="GO:0003677">
    <property type="term" value="F:DNA binding"/>
    <property type="evidence" value="ECO:0007669"/>
    <property type="project" value="InterPro"/>
</dbReference>
<protein>
    <recommendedName>
        <fullName evidence="4">Tyr recombinase domain-containing protein</fullName>
    </recommendedName>
</protein>
<sequence>MGRHSRLTPDHSPSHLNRSAGATPSRYWHAASSYATLHSSKKIPQWSIDRILDTFSSPDFEIELASPVNLFLKTLFLTALASGNRASELSASLRMGLSLTETKAVLPTHPSFLFKNQNPQNPTPPDITFPAIGNAHSLCPVTALRKYLAATQTLPHEDFVFIHPKSSKPLKAGRLSYWLAQAIKIGDPQAIRPAGHDIRKVGHSIAAFRNSTPRSILENGFWHNASVFVQKYLISCRPTTTSFVAGRSTTSS</sequence>
<comment type="caution">
    <text evidence="2">The sequence shown here is derived from an EMBL/GenBank/DDBJ whole genome shotgun (WGS) entry which is preliminary data.</text>
</comment>
<dbReference type="PANTHER" id="PTHR35617:SF3">
    <property type="entry name" value="CORE-BINDING (CB) DOMAIN-CONTAINING PROTEIN"/>
    <property type="match status" value="1"/>
</dbReference>
<dbReference type="InterPro" id="IPR011010">
    <property type="entry name" value="DNA_brk_join_enz"/>
</dbReference>
<keyword evidence="3" id="KW-1185">Reference proteome</keyword>
<evidence type="ECO:0000256" key="1">
    <source>
        <dbReference type="SAM" id="MobiDB-lite"/>
    </source>
</evidence>
<dbReference type="EMBL" id="JARAKH010000027">
    <property type="protein sequence ID" value="KAK8389707.1"/>
    <property type="molecule type" value="Genomic_DNA"/>
</dbReference>
<dbReference type="PANTHER" id="PTHR35617">
    <property type="entry name" value="PHAGE_INTEGRASE DOMAIN-CONTAINING PROTEIN"/>
    <property type="match status" value="1"/>
</dbReference>
<evidence type="ECO:0000313" key="3">
    <source>
        <dbReference type="Proteomes" id="UP001487740"/>
    </source>
</evidence>
<organism evidence="2 3">
    <name type="scientific">Scylla paramamosain</name>
    <name type="common">Mud crab</name>
    <dbReference type="NCBI Taxonomy" id="85552"/>
    <lineage>
        <taxon>Eukaryota</taxon>
        <taxon>Metazoa</taxon>
        <taxon>Ecdysozoa</taxon>
        <taxon>Arthropoda</taxon>
        <taxon>Crustacea</taxon>
        <taxon>Multicrustacea</taxon>
        <taxon>Malacostraca</taxon>
        <taxon>Eumalacostraca</taxon>
        <taxon>Eucarida</taxon>
        <taxon>Decapoda</taxon>
        <taxon>Pleocyemata</taxon>
        <taxon>Brachyura</taxon>
        <taxon>Eubrachyura</taxon>
        <taxon>Portunoidea</taxon>
        <taxon>Portunidae</taxon>
        <taxon>Portuninae</taxon>
        <taxon>Scylla</taxon>
    </lineage>
</organism>
<feature type="region of interest" description="Disordered" evidence="1">
    <location>
        <begin position="1"/>
        <end position="21"/>
    </location>
</feature>
<gene>
    <name evidence="2" type="ORF">O3P69_009003</name>
</gene>
<dbReference type="Proteomes" id="UP001487740">
    <property type="component" value="Unassembled WGS sequence"/>
</dbReference>
<evidence type="ECO:0008006" key="4">
    <source>
        <dbReference type="Google" id="ProtNLM"/>
    </source>
</evidence>